<organism evidence="10 11">
    <name type="scientific">Cynara cardunculus var. scolymus</name>
    <name type="common">Globe artichoke</name>
    <name type="synonym">Cynara scolymus</name>
    <dbReference type="NCBI Taxonomy" id="59895"/>
    <lineage>
        <taxon>Eukaryota</taxon>
        <taxon>Viridiplantae</taxon>
        <taxon>Streptophyta</taxon>
        <taxon>Embryophyta</taxon>
        <taxon>Tracheophyta</taxon>
        <taxon>Spermatophyta</taxon>
        <taxon>Magnoliopsida</taxon>
        <taxon>eudicotyledons</taxon>
        <taxon>Gunneridae</taxon>
        <taxon>Pentapetalae</taxon>
        <taxon>asterids</taxon>
        <taxon>campanulids</taxon>
        <taxon>Asterales</taxon>
        <taxon>Asteraceae</taxon>
        <taxon>Carduoideae</taxon>
        <taxon>Cardueae</taxon>
        <taxon>Carduinae</taxon>
        <taxon>Cynara</taxon>
    </lineage>
</organism>
<dbReference type="SUPFAM" id="SSF46689">
    <property type="entry name" value="Homeodomain-like"/>
    <property type="match status" value="1"/>
</dbReference>
<evidence type="ECO:0000256" key="2">
    <source>
        <dbReference type="ARBA" id="ARBA00022737"/>
    </source>
</evidence>
<evidence type="ECO:0008006" key="12">
    <source>
        <dbReference type="Google" id="ProtNLM"/>
    </source>
</evidence>
<dbReference type="PANTHER" id="PTHR45614:SF25">
    <property type="entry name" value="MYB PROTEIN"/>
    <property type="match status" value="1"/>
</dbReference>
<proteinExistence type="predicted"/>
<accession>A0A103YIS1</accession>
<keyword evidence="11" id="KW-1185">Reference proteome</keyword>
<comment type="caution">
    <text evidence="10">The sequence shown here is derived from an EMBL/GenBank/DDBJ whole genome shotgun (WGS) entry which is preliminary data.</text>
</comment>
<dbReference type="STRING" id="59895.A0A103YIS1"/>
<dbReference type="EMBL" id="LEKV01001038">
    <property type="protein sequence ID" value="KVI09869.1"/>
    <property type="molecule type" value="Genomic_DNA"/>
</dbReference>
<keyword evidence="3" id="KW-0805">Transcription regulation</keyword>
<evidence type="ECO:0000256" key="1">
    <source>
        <dbReference type="ARBA" id="ARBA00004123"/>
    </source>
</evidence>
<evidence type="ECO:0000313" key="11">
    <source>
        <dbReference type="Proteomes" id="UP000243975"/>
    </source>
</evidence>
<evidence type="ECO:0000256" key="5">
    <source>
        <dbReference type="ARBA" id="ARBA00023163"/>
    </source>
</evidence>
<dbReference type="Gene3D" id="1.10.10.60">
    <property type="entry name" value="Homeodomain-like"/>
    <property type="match status" value="2"/>
</dbReference>
<dbReference type="OrthoDB" id="2143914at2759"/>
<dbReference type="GO" id="GO:0005634">
    <property type="term" value="C:nucleus"/>
    <property type="evidence" value="ECO:0007669"/>
    <property type="project" value="UniProtKB-SubCell"/>
</dbReference>
<comment type="subcellular location">
    <subcellularLocation>
        <location evidence="1">Nucleus</location>
    </subcellularLocation>
</comment>
<dbReference type="Pfam" id="PF00249">
    <property type="entry name" value="Myb_DNA-binding"/>
    <property type="match status" value="2"/>
</dbReference>
<evidence type="ECO:0000256" key="3">
    <source>
        <dbReference type="ARBA" id="ARBA00023015"/>
    </source>
</evidence>
<evidence type="ECO:0000259" key="9">
    <source>
        <dbReference type="PROSITE" id="PS51294"/>
    </source>
</evidence>
<feature type="domain" description="Myb-like" evidence="8">
    <location>
        <begin position="97"/>
        <end position="147"/>
    </location>
</feature>
<dbReference type="AlphaFoldDB" id="A0A103YIS1"/>
<evidence type="ECO:0000256" key="7">
    <source>
        <dbReference type="SAM" id="MobiDB-lite"/>
    </source>
</evidence>
<dbReference type="InterPro" id="IPR017930">
    <property type="entry name" value="Myb_dom"/>
</dbReference>
<dbReference type="FunFam" id="1.10.10.60:FF:000060">
    <property type="entry name" value="MYB transcription factor"/>
    <property type="match status" value="1"/>
</dbReference>
<keyword evidence="6" id="KW-0539">Nucleus</keyword>
<dbReference type="PANTHER" id="PTHR45614">
    <property type="entry name" value="MYB PROTEIN-RELATED"/>
    <property type="match status" value="1"/>
</dbReference>
<reference evidence="10 11" key="1">
    <citation type="journal article" date="2016" name="Sci. Rep.">
        <title>The genome sequence of the outbreeding globe artichoke constructed de novo incorporating a phase-aware low-pass sequencing strategy of F1 progeny.</title>
        <authorList>
            <person name="Scaglione D."/>
            <person name="Reyes-Chin-Wo S."/>
            <person name="Acquadro A."/>
            <person name="Froenicke L."/>
            <person name="Portis E."/>
            <person name="Beitel C."/>
            <person name="Tirone M."/>
            <person name="Mauro R."/>
            <person name="Lo Monaco A."/>
            <person name="Mauromicale G."/>
            <person name="Faccioli P."/>
            <person name="Cattivelli L."/>
            <person name="Rieseberg L."/>
            <person name="Michelmore R."/>
            <person name="Lanteri S."/>
        </authorList>
    </citation>
    <scope>NUCLEOTIDE SEQUENCE [LARGE SCALE GENOMIC DNA]</scope>
    <source>
        <strain evidence="10">2C</strain>
    </source>
</reference>
<dbReference type="InterPro" id="IPR009057">
    <property type="entry name" value="Homeodomain-like_sf"/>
</dbReference>
<keyword evidence="2" id="KW-0677">Repeat</keyword>
<dbReference type="OMA" id="IMSAHAV"/>
<dbReference type="InterPro" id="IPR001005">
    <property type="entry name" value="SANT/Myb"/>
</dbReference>
<evidence type="ECO:0000256" key="4">
    <source>
        <dbReference type="ARBA" id="ARBA00023125"/>
    </source>
</evidence>
<dbReference type="PROSITE" id="PS51294">
    <property type="entry name" value="HTH_MYB"/>
    <property type="match status" value="2"/>
</dbReference>
<dbReference type="GO" id="GO:0000978">
    <property type="term" value="F:RNA polymerase II cis-regulatory region sequence-specific DNA binding"/>
    <property type="evidence" value="ECO:0007669"/>
    <property type="project" value="TreeGrafter"/>
</dbReference>
<dbReference type="Gramene" id="KVI09869">
    <property type="protein sequence ID" value="KVI09869"/>
    <property type="gene ID" value="Ccrd_011720"/>
</dbReference>
<evidence type="ECO:0000256" key="6">
    <source>
        <dbReference type="ARBA" id="ARBA00023242"/>
    </source>
</evidence>
<evidence type="ECO:0000259" key="8">
    <source>
        <dbReference type="PROSITE" id="PS50090"/>
    </source>
</evidence>
<sequence length="354" mass="38195">MNEETGHSLDPTISAAVSTGHDDGGGEVDAVMAEVGGGGGGGADKKSKVRGPWSPEEDVVLSELVSKFGARNWSLIARGIPGRSGKSCRLRWCNQLDPAVERKPFTEAEDRIIIDAHAIHGNKWASIAKLLRGRTDNAIKNHWNSTLRRRCIQPNAYMCVSSTKMEIENNHFDGPKTTSEDTLSNGNMNQVKAPEYEDGSAMEAEDIPSADQNEHVPETLPHPTPHYGAFTVYTPPNGRIQNGQLRSVVPREGPLIQASKPESMGFKFLKGYCSECVTPSRCGHGCCSGPENNAASHSLLGPEFVEYEELSPLASQELAAIATDLNAIAWIKSGLENPGASQRQTPHISLPTFA</sequence>
<dbReference type="CDD" id="cd00167">
    <property type="entry name" value="SANT"/>
    <property type="match status" value="2"/>
</dbReference>
<feature type="domain" description="HTH myb-type" evidence="9">
    <location>
        <begin position="102"/>
        <end position="151"/>
    </location>
</feature>
<feature type="region of interest" description="Disordered" evidence="7">
    <location>
        <begin position="1"/>
        <end position="23"/>
    </location>
</feature>
<keyword evidence="4" id="KW-0238">DNA-binding</keyword>
<dbReference type="GO" id="GO:0000981">
    <property type="term" value="F:DNA-binding transcription factor activity, RNA polymerase II-specific"/>
    <property type="evidence" value="ECO:0007669"/>
    <property type="project" value="TreeGrafter"/>
</dbReference>
<dbReference type="Proteomes" id="UP000243975">
    <property type="component" value="Unassembled WGS sequence"/>
</dbReference>
<dbReference type="SMART" id="SM00717">
    <property type="entry name" value="SANT"/>
    <property type="match status" value="2"/>
</dbReference>
<keyword evidence="5" id="KW-0804">Transcription</keyword>
<name>A0A103YIS1_CYNCS</name>
<feature type="domain" description="Myb-like" evidence="8">
    <location>
        <begin position="45"/>
        <end position="96"/>
    </location>
</feature>
<evidence type="ECO:0000313" key="10">
    <source>
        <dbReference type="EMBL" id="KVI09869.1"/>
    </source>
</evidence>
<feature type="domain" description="HTH myb-type" evidence="9">
    <location>
        <begin position="45"/>
        <end position="100"/>
    </location>
</feature>
<dbReference type="PROSITE" id="PS50090">
    <property type="entry name" value="MYB_LIKE"/>
    <property type="match status" value="2"/>
</dbReference>
<dbReference type="InterPro" id="IPR050560">
    <property type="entry name" value="MYB_TF"/>
</dbReference>
<protein>
    <recommendedName>
        <fullName evidence="12">Homeodomain-like protein</fullName>
    </recommendedName>
</protein>
<gene>
    <name evidence="10" type="ORF">Ccrd_011720</name>
</gene>